<dbReference type="EMBL" id="KN275974">
    <property type="protein sequence ID" value="KGM91452.1"/>
    <property type="molecule type" value="Genomic_DNA"/>
</dbReference>
<dbReference type="eggNOG" id="KOG1290">
    <property type="taxonomic scope" value="Eukaryota"/>
</dbReference>
<dbReference type="GO" id="GO:0050684">
    <property type="term" value="P:regulation of mRNA processing"/>
    <property type="evidence" value="ECO:0007669"/>
    <property type="project" value="TreeGrafter"/>
</dbReference>
<evidence type="ECO:0000256" key="8">
    <source>
        <dbReference type="ARBA" id="ARBA00048679"/>
    </source>
</evidence>
<evidence type="ECO:0000256" key="5">
    <source>
        <dbReference type="ARBA" id="ARBA00022777"/>
    </source>
</evidence>
<feature type="region of interest" description="Disordered" evidence="9">
    <location>
        <begin position="1"/>
        <end position="64"/>
    </location>
</feature>
<dbReference type="VEuPathDB" id="FungiDB:PADG_12473"/>
<dbReference type="GeneID" id="22588370"/>
<dbReference type="InParanoid" id="A0A0A0HS10"/>
<evidence type="ECO:0000256" key="6">
    <source>
        <dbReference type="ARBA" id="ARBA00022840"/>
    </source>
</evidence>
<evidence type="ECO:0000256" key="3">
    <source>
        <dbReference type="ARBA" id="ARBA00022679"/>
    </source>
</evidence>
<dbReference type="InterPro" id="IPR011009">
    <property type="entry name" value="Kinase-like_dom_sf"/>
</dbReference>
<dbReference type="OrthoDB" id="5979581at2759"/>
<dbReference type="GO" id="GO:0000245">
    <property type="term" value="P:spliceosomal complex assembly"/>
    <property type="evidence" value="ECO:0007669"/>
    <property type="project" value="TreeGrafter"/>
</dbReference>
<keyword evidence="4" id="KW-0547">Nucleotide-binding</keyword>
<keyword evidence="6" id="KW-0067">ATP-binding</keyword>
<dbReference type="EC" id="2.7.11.1" evidence="1"/>
<dbReference type="GO" id="GO:0005524">
    <property type="term" value="F:ATP binding"/>
    <property type="evidence" value="ECO:0007669"/>
    <property type="project" value="UniProtKB-KW"/>
</dbReference>
<dbReference type="GO" id="GO:0004674">
    <property type="term" value="F:protein serine/threonine kinase activity"/>
    <property type="evidence" value="ECO:0007669"/>
    <property type="project" value="UniProtKB-KW"/>
</dbReference>
<dbReference type="Proteomes" id="UP000001628">
    <property type="component" value="Unassembled WGS sequence"/>
</dbReference>
<dbReference type="RefSeq" id="XP_010763845.1">
    <property type="nucleotide sequence ID" value="XM_010765543.1"/>
</dbReference>
<dbReference type="InterPro" id="IPR051334">
    <property type="entry name" value="SRPK"/>
</dbReference>
<feature type="compositionally biased region" description="Polar residues" evidence="9">
    <location>
        <begin position="1"/>
        <end position="10"/>
    </location>
</feature>
<keyword evidence="5" id="KW-0418">Kinase</keyword>
<dbReference type="GO" id="GO:0005737">
    <property type="term" value="C:cytoplasm"/>
    <property type="evidence" value="ECO:0007669"/>
    <property type="project" value="TreeGrafter"/>
</dbReference>
<dbReference type="GO" id="GO:0005634">
    <property type="term" value="C:nucleus"/>
    <property type="evidence" value="ECO:0007669"/>
    <property type="project" value="TreeGrafter"/>
</dbReference>
<proteinExistence type="predicted"/>
<dbReference type="AlphaFoldDB" id="A0A0A0HS10"/>
<name>A0A0A0HS10_PARBD</name>
<keyword evidence="11" id="KW-1185">Reference proteome</keyword>
<protein>
    <recommendedName>
        <fullName evidence="1">non-specific serine/threonine protein kinase</fullName>
        <ecNumber evidence="1">2.7.11.1</ecNumber>
    </recommendedName>
</protein>
<comment type="catalytic activity">
    <reaction evidence="8">
        <text>L-seryl-[protein] + ATP = O-phospho-L-seryl-[protein] + ADP + H(+)</text>
        <dbReference type="Rhea" id="RHEA:17989"/>
        <dbReference type="Rhea" id="RHEA-COMP:9863"/>
        <dbReference type="Rhea" id="RHEA-COMP:11604"/>
        <dbReference type="ChEBI" id="CHEBI:15378"/>
        <dbReference type="ChEBI" id="CHEBI:29999"/>
        <dbReference type="ChEBI" id="CHEBI:30616"/>
        <dbReference type="ChEBI" id="CHEBI:83421"/>
        <dbReference type="ChEBI" id="CHEBI:456216"/>
        <dbReference type="EC" id="2.7.11.1"/>
    </reaction>
</comment>
<dbReference type="SUPFAM" id="SSF56112">
    <property type="entry name" value="Protein kinase-like (PK-like)"/>
    <property type="match status" value="1"/>
</dbReference>
<evidence type="ECO:0000256" key="4">
    <source>
        <dbReference type="ARBA" id="ARBA00022741"/>
    </source>
</evidence>
<reference evidence="10 11" key="1">
    <citation type="journal article" date="2011" name="PLoS Genet.">
        <title>Comparative genomic analysis of human fungal pathogens causing paracoccidioidomycosis.</title>
        <authorList>
            <person name="Desjardins C.A."/>
            <person name="Champion M.D."/>
            <person name="Holder J.W."/>
            <person name="Muszewska A."/>
            <person name="Goldberg J."/>
            <person name="Bailao A.M."/>
            <person name="Brigido M.M."/>
            <person name="Ferreira M.E."/>
            <person name="Garcia A.M."/>
            <person name="Grynberg M."/>
            <person name="Gujja S."/>
            <person name="Heiman D.I."/>
            <person name="Henn M.R."/>
            <person name="Kodira C.D."/>
            <person name="Leon-Narvaez H."/>
            <person name="Longo L.V."/>
            <person name="Ma L.J."/>
            <person name="Malavazi I."/>
            <person name="Matsuo A.L."/>
            <person name="Morais F.V."/>
            <person name="Pereira M."/>
            <person name="Rodriguez-Brito S."/>
            <person name="Sakthikumar S."/>
            <person name="Salem-Izacc S.M."/>
            <person name="Sykes S.M."/>
            <person name="Teixeira M.M."/>
            <person name="Vallejo M.C."/>
            <person name="Walter M.E."/>
            <person name="Yandava C."/>
            <person name="Young S."/>
            <person name="Zeng Q."/>
            <person name="Zucker J."/>
            <person name="Felipe M.S."/>
            <person name="Goldman G.H."/>
            <person name="Haas B.J."/>
            <person name="McEwen J.G."/>
            <person name="Nino-Vega G."/>
            <person name="Puccia R."/>
            <person name="San-Blas G."/>
            <person name="Soares C.M."/>
            <person name="Birren B.W."/>
            <person name="Cuomo C.A."/>
        </authorList>
    </citation>
    <scope>NUCLEOTIDE SEQUENCE [LARGE SCALE GENOMIC DNA]</scope>
    <source>
        <strain evidence="10 11">Pb18</strain>
    </source>
</reference>
<comment type="catalytic activity">
    <reaction evidence="7">
        <text>L-threonyl-[protein] + ATP = O-phospho-L-threonyl-[protein] + ADP + H(+)</text>
        <dbReference type="Rhea" id="RHEA:46608"/>
        <dbReference type="Rhea" id="RHEA-COMP:11060"/>
        <dbReference type="Rhea" id="RHEA-COMP:11605"/>
        <dbReference type="ChEBI" id="CHEBI:15378"/>
        <dbReference type="ChEBI" id="CHEBI:30013"/>
        <dbReference type="ChEBI" id="CHEBI:30616"/>
        <dbReference type="ChEBI" id="CHEBI:61977"/>
        <dbReference type="ChEBI" id="CHEBI:456216"/>
        <dbReference type="EC" id="2.7.11.1"/>
    </reaction>
</comment>
<dbReference type="Gene3D" id="3.30.200.20">
    <property type="entry name" value="Phosphorylase Kinase, domain 1"/>
    <property type="match status" value="1"/>
</dbReference>
<dbReference type="OMA" id="STDYWIF"/>
<evidence type="ECO:0000256" key="2">
    <source>
        <dbReference type="ARBA" id="ARBA00022527"/>
    </source>
</evidence>
<gene>
    <name evidence="10" type="ORF">PADG_12473</name>
</gene>
<evidence type="ECO:0000313" key="10">
    <source>
        <dbReference type="EMBL" id="KGM91452.1"/>
    </source>
</evidence>
<sequence>MGPKASQSRSPAPWCEAAAREDAAQAPNSGRLKNGQPPPPSHNTFHTSCPRRTTDKSPAAASETAPKYKYIEDCERLERYCPGGFYPLKLGDRLCDGCYSIVQNLGFGGSFTVWLASDQKQQELVAIKIESVDSASKSQELDAIKVLGLSTDYWIFVSRELLLQTWCSPSSFYRDKALSTVTLRNCIWKFGNPILEPIVRVDGRPLPAGVPTHVVGPARVGIRSDQITPTYLPHHAL</sequence>
<evidence type="ECO:0000256" key="7">
    <source>
        <dbReference type="ARBA" id="ARBA00047899"/>
    </source>
</evidence>
<dbReference type="PANTHER" id="PTHR47634:SF9">
    <property type="entry name" value="PROTEIN KINASE DOMAIN-CONTAINING PROTEIN-RELATED"/>
    <property type="match status" value="1"/>
</dbReference>
<dbReference type="KEGG" id="pbn:PADG_12473"/>
<organism evidence="10 11">
    <name type="scientific">Paracoccidioides brasiliensis (strain Pb18)</name>
    <dbReference type="NCBI Taxonomy" id="502780"/>
    <lineage>
        <taxon>Eukaryota</taxon>
        <taxon>Fungi</taxon>
        <taxon>Dikarya</taxon>
        <taxon>Ascomycota</taxon>
        <taxon>Pezizomycotina</taxon>
        <taxon>Eurotiomycetes</taxon>
        <taxon>Eurotiomycetidae</taxon>
        <taxon>Onygenales</taxon>
        <taxon>Ajellomycetaceae</taxon>
        <taxon>Paracoccidioides</taxon>
    </lineage>
</organism>
<evidence type="ECO:0000256" key="1">
    <source>
        <dbReference type="ARBA" id="ARBA00012513"/>
    </source>
</evidence>
<dbReference type="PANTHER" id="PTHR47634">
    <property type="entry name" value="PROTEIN KINASE DOMAIN-CONTAINING PROTEIN-RELATED"/>
    <property type="match status" value="1"/>
</dbReference>
<dbReference type="HOGENOM" id="CLU_1170959_0_0_1"/>
<keyword evidence="3" id="KW-0808">Transferase</keyword>
<keyword evidence="2" id="KW-0723">Serine/threonine-protein kinase</keyword>
<feature type="compositionally biased region" description="Polar residues" evidence="9">
    <location>
        <begin position="42"/>
        <end position="51"/>
    </location>
</feature>
<evidence type="ECO:0000313" key="11">
    <source>
        <dbReference type="Proteomes" id="UP000001628"/>
    </source>
</evidence>
<evidence type="ECO:0000256" key="9">
    <source>
        <dbReference type="SAM" id="MobiDB-lite"/>
    </source>
</evidence>
<accession>A0A0A0HS10</accession>